<keyword evidence="1" id="KW-0175">Coiled coil</keyword>
<accession>A0A8S5Q8L0</accession>
<name>A0A8S5Q8L0_9CAUD</name>
<dbReference type="EMBL" id="BK015598">
    <property type="protein sequence ID" value="DAE15077.1"/>
    <property type="molecule type" value="Genomic_DNA"/>
</dbReference>
<protein>
    <submittedName>
        <fullName evidence="2">Uncharacterized protein</fullName>
    </submittedName>
</protein>
<evidence type="ECO:0000256" key="1">
    <source>
        <dbReference type="SAM" id="Coils"/>
    </source>
</evidence>
<evidence type="ECO:0000313" key="2">
    <source>
        <dbReference type="EMBL" id="DAE15077.1"/>
    </source>
</evidence>
<feature type="coiled-coil region" evidence="1">
    <location>
        <begin position="52"/>
        <end position="107"/>
    </location>
</feature>
<reference evidence="2" key="1">
    <citation type="journal article" date="2021" name="Proc. Natl. Acad. Sci. U.S.A.">
        <title>A Catalog of Tens of Thousands of Viruses from Human Metagenomes Reveals Hidden Associations with Chronic Diseases.</title>
        <authorList>
            <person name="Tisza M.J."/>
            <person name="Buck C.B."/>
        </authorList>
    </citation>
    <scope>NUCLEOTIDE SEQUENCE</scope>
    <source>
        <strain evidence="2">Cty3u30</strain>
    </source>
</reference>
<sequence length="129" mass="14616">MGIDLKEEIRAKIAAMIGASPQGKSALEWQINNLCKRIDGQNDLLGEYANEKAALKAECYDLRGKLADAEEALGRTNSVVASMQDRLICANNEIVRLKESLDRSESRANWVVSHPWSNLWAWIKRKLFW</sequence>
<organism evidence="2">
    <name type="scientific">Siphoviridae sp. cty3u30</name>
    <dbReference type="NCBI Taxonomy" id="2825744"/>
    <lineage>
        <taxon>Viruses</taxon>
        <taxon>Duplodnaviria</taxon>
        <taxon>Heunggongvirae</taxon>
        <taxon>Uroviricota</taxon>
        <taxon>Caudoviricetes</taxon>
    </lineage>
</organism>
<proteinExistence type="predicted"/>